<feature type="region of interest" description="Disordered" evidence="1">
    <location>
        <begin position="384"/>
        <end position="427"/>
    </location>
</feature>
<sequence length="1253" mass="140283">MSVFPLRASLPTLENFCRNYLNQAPGKIQFQPFMPFVYLVILDYGRMSIEAANMGWISQREVAFGVPLRWLNAEEDGLHFHDWAFSSPFIFVDNELSMSTGREVYGWPKLLARLDPSVSEWVRDPHGARRVFQVSTKGASEAFAGETNSYRPLLSVFQHRTAGLMDVPPSLDAIVKPLSQMSNAAAGLTRLGADLTRTFLGMASDRITGSAMLPNLMDLSTLRNQLSPENLGKWRDTKEWLPGIKDALWSLYPRMYANTINFKQFRDAANPSGTCYQALTAAQMPVTSLKEGGFLGPQNMMLGQIDGGFRIDIHHLAGLPIVESLGLEVAETREANGTTVSTLSPVAPLWMRVDMMYGLADTLIWRGRSGEWQEGETLTKIKAASKAQRAQDEKTFSFGEDELQPRSTGADPESAAQDSQAYDPPKELDDGQGFDYIRAMNAFNTARGASEAIGGSFSVPDASVRVLPLKADAETLQKFVGEYMRFKGALRFEAWGDFVYLVISDFKQMNSETTSIAKRRARELSLLVPVKCYEWFKDEDYPLDYSASKKDEDAKMRRKRGKEKLVTTGFVNAFTFVDDVGTAITANEVFGVPSLGSTIRASENEWLSRDYTREQDQHEILTLKAPVLPALGVGAQSVDRTIVDVSTHHPHHAAVQETEDEAVNRWVGVLADDLQEKIEEDCRSDLQVDPRAAAADQKQAICAAQGFALKILGGMLPLNQFSLKQFRHSSETQNACYQGLVLRRHHILKLGDFREIDAPLHVCITDYPTQPISKILGLKPKFSYPGPDRLIKVYEAVRPFSLNADLRRGAGVTLFERINEKKWSRVDITEEIFGWRNIPRGEVADMVRAVKGSTHISLAYESTNPKTGATMEKRFKEVKRKYLEETFLEGRVQTGQAKDIKAKRRDFKDIVSVVCDPKLLNELDPGKGIDIAAWNAQMQDKETGFKQEDMAENMERFSPATVLDKVLSRGWGVVKGTKLPRFGRPDFCVPATSVPKRIALDLFPEHERAGIYWPQTTRQYLSAMAQRESEATAFKYELNSAVQILALIYPAALTSDNLVPASSAGADGRTAIDGFVTTLTEGLFGMLDDEKKQAAYDSTRAVIERIENDEDFDGLARASEQIVREFVDAHLPAAFRVSEENMRRSMYELMENGQGSADKLVPSADWAALVTSLREIGEKMTKLMKDDSFDQHFHHHFYTYIERAEYNMRDMQGIERAEPDGTIVTNGSIGLPHEEMRARLKRIMTKEVADEAS</sequence>
<reference evidence="2" key="1">
    <citation type="submission" date="2020-08" db="EMBL/GenBank/DDBJ databases">
        <title>Sulfitobacter aestuariivivens sp. nov., isolated from a tidal flat.</title>
        <authorList>
            <person name="Park S."/>
            <person name="Yoon J.-H."/>
        </authorList>
    </citation>
    <scope>NUCLEOTIDE SEQUENCE</scope>
    <source>
        <strain evidence="2">TSTF-M16</strain>
    </source>
</reference>
<dbReference type="RefSeq" id="WP_191074829.1">
    <property type="nucleotide sequence ID" value="NZ_JACTAG010000001.1"/>
</dbReference>
<dbReference type="SUPFAM" id="SSF160104">
    <property type="entry name" value="Acetoacetate decarboxylase-like"/>
    <property type="match status" value="1"/>
</dbReference>
<dbReference type="AlphaFoldDB" id="A0A927HEZ9"/>
<keyword evidence="3" id="KW-1185">Reference proteome</keyword>
<dbReference type="Gene3D" id="2.40.400.10">
    <property type="entry name" value="Acetoacetate decarboxylase-like"/>
    <property type="match status" value="1"/>
</dbReference>
<evidence type="ECO:0000313" key="3">
    <source>
        <dbReference type="Proteomes" id="UP000635142"/>
    </source>
</evidence>
<gene>
    <name evidence="2" type="ORF">H9Q16_08245</name>
</gene>
<name>A0A927HEZ9_9RHOB</name>
<comment type="caution">
    <text evidence="2">The sequence shown here is derived from an EMBL/GenBank/DDBJ whole genome shotgun (WGS) entry which is preliminary data.</text>
</comment>
<proteinExistence type="predicted"/>
<dbReference type="InterPro" id="IPR023375">
    <property type="entry name" value="ADC_dom_sf"/>
</dbReference>
<protein>
    <submittedName>
        <fullName evidence="2">Uncharacterized protein</fullName>
    </submittedName>
</protein>
<dbReference type="Proteomes" id="UP000635142">
    <property type="component" value="Unassembled WGS sequence"/>
</dbReference>
<organism evidence="2 3">
    <name type="scientific">Sulfitobacter aestuariivivens</name>
    <dbReference type="NCBI Taxonomy" id="2766981"/>
    <lineage>
        <taxon>Bacteria</taxon>
        <taxon>Pseudomonadati</taxon>
        <taxon>Pseudomonadota</taxon>
        <taxon>Alphaproteobacteria</taxon>
        <taxon>Rhodobacterales</taxon>
        <taxon>Roseobacteraceae</taxon>
        <taxon>Sulfitobacter</taxon>
    </lineage>
</organism>
<dbReference type="EMBL" id="JACTAG010000001">
    <property type="protein sequence ID" value="MBD3663908.1"/>
    <property type="molecule type" value="Genomic_DNA"/>
</dbReference>
<evidence type="ECO:0000256" key="1">
    <source>
        <dbReference type="SAM" id="MobiDB-lite"/>
    </source>
</evidence>
<evidence type="ECO:0000313" key="2">
    <source>
        <dbReference type="EMBL" id="MBD3663908.1"/>
    </source>
</evidence>
<accession>A0A927HEZ9</accession>